<dbReference type="Pfam" id="PF02875">
    <property type="entry name" value="Mur_ligase_C"/>
    <property type="match status" value="1"/>
</dbReference>
<comment type="subcellular location">
    <subcellularLocation>
        <location evidence="10 11">Cytoplasm</location>
    </subcellularLocation>
</comment>
<dbReference type="InterPro" id="IPR000713">
    <property type="entry name" value="Mur_ligase_N"/>
</dbReference>
<keyword evidence="1 10" id="KW-0963">Cytoplasm</keyword>
<keyword evidence="6 10" id="KW-0133">Cell shape</keyword>
<evidence type="ECO:0000259" key="14">
    <source>
        <dbReference type="Pfam" id="PF08245"/>
    </source>
</evidence>
<dbReference type="NCBIfam" id="TIGR01143">
    <property type="entry name" value="murF"/>
    <property type="match status" value="1"/>
</dbReference>
<dbReference type="InterPro" id="IPR036615">
    <property type="entry name" value="Mur_ligase_C_dom_sf"/>
</dbReference>
<evidence type="ECO:0000256" key="6">
    <source>
        <dbReference type="ARBA" id="ARBA00022960"/>
    </source>
</evidence>
<dbReference type="Gene3D" id="3.40.1390.10">
    <property type="entry name" value="MurE/MurF, N-terminal domain"/>
    <property type="match status" value="1"/>
</dbReference>
<keyword evidence="4 10" id="KW-0547">Nucleotide-binding</keyword>
<name>A0ABV5ECB8_9ACTN</name>
<dbReference type="InterPro" id="IPR013221">
    <property type="entry name" value="Mur_ligase_cen"/>
</dbReference>
<evidence type="ECO:0000256" key="11">
    <source>
        <dbReference type="RuleBase" id="RU004136"/>
    </source>
</evidence>
<comment type="similarity">
    <text evidence="10">Belongs to the MurCDEF family. MurF subfamily.</text>
</comment>
<evidence type="ECO:0000256" key="3">
    <source>
        <dbReference type="ARBA" id="ARBA00022618"/>
    </source>
</evidence>
<gene>
    <name evidence="10 15" type="primary">murF</name>
    <name evidence="15" type="ORF">VSS16_17225</name>
</gene>
<dbReference type="InterPro" id="IPR035911">
    <property type="entry name" value="MurE/MurF_N"/>
</dbReference>
<keyword evidence="16" id="KW-1185">Reference proteome</keyword>
<evidence type="ECO:0000313" key="16">
    <source>
        <dbReference type="Proteomes" id="UP001585080"/>
    </source>
</evidence>
<evidence type="ECO:0000256" key="5">
    <source>
        <dbReference type="ARBA" id="ARBA00022840"/>
    </source>
</evidence>
<dbReference type="EMBL" id="JAYMRP010000013">
    <property type="protein sequence ID" value="MFB8774450.1"/>
    <property type="molecule type" value="Genomic_DNA"/>
</dbReference>
<keyword evidence="2 10" id="KW-0436">Ligase</keyword>
<evidence type="ECO:0000256" key="4">
    <source>
        <dbReference type="ARBA" id="ARBA00022741"/>
    </source>
</evidence>
<dbReference type="InterPro" id="IPR036565">
    <property type="entry name" value="Mur-like_cat_sf"/>
</dbReference>
<protein>
    <recommendedName>
        <fullName evidence="10 11">UDP-N-acetylmuramoyl-tripeptide--D-alanyl-D-alanine ligase</fullName>
        <ecNumber evidence="10 11">6.3.2.10</ecNumber>
    </recommendedName>
    <alternativeName>
        <fullName evidence="10">D-alanyl-D-alanine-adding enzyme</fullName>
    </alternativeName>
</protein>
<keyword evidence="7 10" id="KW-0573">Peptidoglycan synthesis</keyword>
<sequence>MIALSLAEIAAVVGGQTHDIPDPSVRVTGPVVRDSREVEPGSLFAAFAGERVDGHDFARQVVDAGAVAVLATRPVDVPAIVVDDVQAALGALAREVVTRLGATLIGLTGSAGKTSTKDLLAQVLRRKAPTVFTPGSLNNEIGLPLTALSATEETRFLVLEMGARGIGHIRYLTGLTPPRIGLVLNVGSAHIGEFGGREQIAQAKGELVEALPEDGTAVLNADDPLVRAMASRTKAKVVLFGEADEADVRAENVRLTDTGQPSFSLHTPSGCSDVTMRLYGEHHVSNALAAAAVAHELGMSAEEIATALSEADSLSRWRMEVTERPDGVTVVNDAYNANPESMRAALRALAAMGKGRRTWAVLGKMAELGDEALAEHDAVGRLAVRLNVSKLVAVGGREAAWLQLGAYNEGSWGEESVHVSDAQAAVDLLRSELRPGDVVLVKASRSVGLEGVAQALLQTGAEGEVAAR</sequence>
<evidence type="ECO:0000256" key="9">
    <source>
        <dbReference type="ARBA" id="ARBA00023316"/>
    </source>
</evidence>
<comment type="catalytic activity">
    <reaction evidence="10 11">
        <text>D-alanyl-D-alanine + UDP-N-acetyl-alpha-D-muramoyl-L-alanyl-gamma-D-glutamyl-meso-2,6-diaminopimelate + ATP = UDP-N-acetyl-alpha-D-muramoyl-L-alanyl-gamma-D-glutamyl-meso-2,6-diaminopimeloyl-D-alanyl-D-alanine + ADP + phosphate + H(+)</text>
        <dbReference type="Rhea" id="RHEA:28374"/>
        <dbReference type="ChEBI" id="CHEBI:15378"/>
        <dbReference type="ChEBI" id="CHEBI:30616"/>
        <dbReference type="ChEBI" id="CHEBI:43474"/>
        <dbReference type="ChEBI" id="CHEBI:57822"/>
        <dbReference type="ChEBI" id="CHEBI:61386"/>
        <dbReference type="ChEBI" id="CHEBI:83905"/>
        <dbReference type="ChEBI" id="CHEBI:456216"/>
        <dbReference type="EC" id="6.3.2.10"/>
    </reaction>
</comment>
<evidence type="ECO:0000256" key="7">
    <source>
        <dbReference type="ARBA" id="ARBA00022984"/>
    </source>
</evidence>
<evidence type="ECO:0000256" key="1">
    <source>
        <dbReference type="ARBA" id="ARBA00022490"/>
    </source>
</evidence>
<accession>A0ABV5ECB8</accession>
<keyword evidence="3 10" id="KW-0132">Cell division</keyword>
<dbReference type="SUPFAM" id="SSF53623">
    <property type="entry name" value="MurD-like peptide ligases, catalytic domain"/>
    <property type="match status" value="1"/>
</dbReference>
<comment type="caution">
    <text evidence="15">The sequence shown here is derived from an EMBL/GenBank/DDBJ whole genome shotgun (WGS) entry which is preliminary data.</text>
</comment>
<dbReference type="GO" id="GO:0016874">
    <property type="term" value="F:ligase activity"/>
    <property type="evidence" value="ECO:0007669"/>
    <property type="project" value="UniProtKB-KW"/>
</dbReference>
<dbReference type="RefSeq" id="WP_376733175.1">
    <property type="nucleotide sequence ID" value="NZ_JAYMRP010000013.1"/>
</dbReference>
<dbReference type="PANTHER" id="PTHR43024:SF1">
    <property type="entry name" value="UDP-N-ACETYLMURAMOYL-TRIPEPTIDE--D-ALANYL-D-ALANINE LIGASE"/>
    <property type="match status" value="1"/>
</dbReference>
<comment type="function">
    <text evidence="10 11">Involved in cell wall formation. Catalyzes the final step in the synthesis of UDP-N-acetylmuramoyl-pentapeptide, the precursor of murein.</text>
</comment>
<evidence type="ECO:0000313" key="15">
    <source>
        <dbReference type="EMBL" id="MFB8774450.1"/>
    </source>
</evidence>
<feature type="domain" description="Mur ligase central" evidence="14">
    <location>
        <begin position="108"/>
        <end position="294"/>
    </location>
</feature>
<dbReference type="PANTHER" id="PTHR43024">
    <property type="entry name" value="UDP-N-ACETYLMURAMOYL-TRIPEPTIDE--D-ALANYL-D-ALANINE LIGASE"/>
    <property type="match status" value="1"/>
</dbReference>
<evidence type="ECO:0000259" key="12">
    <source>
        <dbReference type="Pfam" id="PF01225"/>
    </source>
</evidence>
<dbReference type="SUPFAM" id="SSF63418">
    <property type="entry name" value="MurE/MurF N-terminal domain"/>
    <property type="match status" value="1"/>
</dbReference>
<reference evidence="15 16" key="1">
    <citation type="submission" date="2024-01" db="EMBL/GenBank/DDBJ databases">
        <title>Genome mining of biosynthetic gene clusters to explore secondary metabolites of Streptomyces sp.</title>
        <authorList>
            <person name="Baig A."/>
            <person name="Ajitkumar Shintre N."/>
            <person name="Kumar H."/>
            <person name="Anbarasu A."/>
            <person name="Ramaiah S."/>
        </authorList>
    </citation>
    <scope>NUCLEOTIDE SEQUENCE [LARGE SCALE GENOMIC DNA]</scope>
    <source>
        <strain evidence="15 16">A57</strain>
    </source>
</reference>
<feature type="binding site" evidence="10">
    <location>
        <begin position="109"/>
        <end position="115"/>
    </location>
    <ligand>
        <name>ATP</name>
        <dbReference type="ChEBI" id="CHEBI:30616"/>
    </ligand>
</feature>
<dbReference type="InterPro" id="IPR005863">
    <property type="entry name" value="UDP-N-AcMur_synth"/>
</dbReference>
<dbReference type="HAMAP" id="MF_02019">
    <property type="entry name" value="MurF"/>
    <property type="match status" value="1"/>
</dbReference>
<keyword evidence="5 10" id="KW-0067">ATP-binding</keyword>
<dbReference type="Gene3D" id="3.90.190.20">
    <property type="entry name" value="Mur ligase, C-terminal domain"/>
    <property type="match status" value="1"/>
</dbReference>
<dbReference type="Proteomes" id="UP001585080">
    <property type="component" value="Unassembled WGS sequence"/>
</dbReference>
<feature type="domain" description="Mur ligase C-terminal" evidence="13">
    <location>
        <begin position="318"/>
        <end position="445"/>
    </location>
</feature>
<dbReference type="Gene3D" id="3.40.1190.10">
    <property type="entry name" value="Mur-like, catalytic domain"/>
    <property type="match status" value="1"/>
</dbReference>
<evidence type="ECO:0000256" key="8">
    <source>
        <dbReference type="ARBA" id="ARBA00023306"/>
    </source>
</evidence>
<dbReference type="Pfam" id="PF01225">
    <property type="entry name" value="Mur_ligase"/>
    <property type="match status" value="1"/>
</dbReference>
<keyword evidence="8 10" id="KW-0131">Cell cycle</keyword>
<dbReference type="EC" id="6.3.2.10" evidence="10 11"/>
<dbReference type="SUPFAM" id="SSF53244">
    <property type="entry name" value="MurD-like peptide ligases, peptide-binding domain"/>
    <property type="match status" value="1"/>
</dbReference>
<organism evidence="15 16">
    <name type="scientific">Streptomyces broussonetiae</name>
    <dbReference type="NCBI Taxonomy" id="2686304"/>
    <lineage>
        <taxon>Bacteria</taxon>
        <taxon>Bacillati</taxon>
        <taxon>Actinomycetota</taxon>
        <taxon>Actinomycetes</taxon>
        <taxon>Kitasatosporales</taxon>
        <taxon>Streptomycetaceae</taxon>
        <taxon>Streptomyces</taxon>
    </lineage>
</organism>
<dbReference type="InterPro" id="IPR051046">
    <property type="entry name" value="MurCDEF_CellWall_CoF430Synth"/>
</dbReference>
<feature type="domain" description="Mur ligase N-terminal catalytic" evidence="12">
    <location>
        <begin position="34"/>
        <end position="87"/>
    </location>
</feature>
<comment type="pathway">
    <text evidence="10 11">Cell wall biogenesis; peptidoglycan biosynthesis.</text>
</comment>
<evidence type="ECO:0000256" key="10">
    <source>
        <dbReference type="HAMAP-Rule" id="MF_02019"/>
    </source>
</evidence>
<proteinExistence type="inferred from homology"/>
<keyword evidence="9 10" id="KW-0961">Cell wall biogenesis/degradation</keyword>
<evidence type="ECO:0000256" key="2">
    <source>
        <dbReference type="ARBA" id="ARBA00022598"/>
    </source>
</evidence>
<dbReference type="Pfam" id="PF08245">
    <property type="entry name" value="Mur_ligase_M"/>
    <property type="match status" value="1"/>
</dbReference>
<dbReference type="InterPro" id="IPR004101">
    <property type="entry name" value="Mur_ligase_C"/>
</dbReference>
<evidence type="ECO:0000259" key="13">
    <source>
        <dbReference type="Pfam" id="PF02875"/>
    </source>
</evidence>